<protein>
    <submittedName>
        <fullName evidence="1">Uncharacterized protein</fullName>
    </submittedName>
</protein>
<accession>A0A2P2KQT2</accession>
<organism evidence="1">
    <name type="scientific">Rhizophora mucronata</name>
    <name type="common">Asiatic mangrove</name>
    <dbReference type="NCBI Taxonomy" id="61149"/>
    <lineage>
        <taxon>Eukaryota</taxon>
        <taxon>Viridiplantae</taxon>
        <taxon>Streptophyta</taxon>
        <taxon>Embryophyta</taxon>
        <taxon>Tracheophyta</taxon>
        <taxon>Spermatophyta</taxon>
        <taxon>Magnoliopsida</taxon>
        <taxon>eudicotyledons</taxon>
        <taxon>Gunneridae</taxon>
        <taxon>Pentapetalae</taxon>
        <taxon>rosids</taxon>
        <taxon>fabids</taxon>
        <taxon>Malpighiales</taxon>
        <taxon>Rhizophoraceae</taxon>
        <taxon>Rhizophora</taxon>
    </lineage>
</organism>
<dbReference type="AlphaFoldDB" id="A0A2P2KQT2"/>
<evidence type="ECO:0000313" key="1">
    <source>
        <dbReference type="EMBL" id="MBX08073.1"/>
    </source>
</evidence>
<reference evidence="1" key="1">
    <citation type="submission" date="2018-02" db="EMBL/GenBank/DDBJ databases">
        <title>Rhizophora mucronata_Transcriptome.</title>
        <authorList>
            <person name="Meera S.P."/>
            <person name="Sreeshan A."/>
            <person name="Augustine A."/>
        </authorList>
    </citation>
    <scope>NUCLEOTIDE SEQUENCE</scope>
    <source>
        <tissue evidence="1">Leaf</tissue>
    </source>
</reference>
<dbReference type="EMBL" id="GGEC01027589">
    <property type="protein sequence ID" value="MBX08073.1"/>
    <property type="molecule type" value="Transcribed_RNA"/>
</dbReference>
<proteinExistence type="predicted"/>
<name>A0A2P2KQT2_RHIMU</name>
<sequence>MENAINGGIVLQRFEWW</sequence>